<name>A0A7W5BFK3_9BURK</name>
<dbReference type="EMBL" id="JACHXD010000022">
    <property type="protein sequence ID" value="MBB3121961.1"/>
    <property type="molecule type" value="Genomic_DNA"/>
</dbReference>
<reference evidence="2 3" key="1">
    <citation type="submission" date="2020-08" db="EMBL/GenBank/DDBJ databases">
        <title>Genomic Encyclopedia of Type Strains, Phase III (KMG-III): the genomes of soil and plant-associated and newly described type strains.</title>
        <authorList>
            <person name="Whitman W."/>
        </authorList>
    </citation>
    <scope>NUCLEOTIDE SEQUENCE [LARGE SCALE GENOMIC DNA]</scope>
    <source>
        <strain evidence="2 3">CECT 8897</strain>
    </source>
</reference>
<dbReference type="RefSeq" id="WP_050412552.1">
    <property type="nucleotide sequence ID" value="NZ_JACHXD010000022.1"/>
</dbReference>
<accession>A0A7W5BFK3</accession>
<feature type="region of interest" description="Disordered" evidence="1">
    <location>
        <begin position="1"/>
        <end position="33"/>
    </location>
</feature>
<dbReference type="AlphaFoldDB" id="A0A7W5BFK3"/>
<sequence>MSSYQNGLSGGSQPRPGQSMDQTTATPIGRAAQQGAAEAMEFQLWVSQQATSLAKLKVFNTMAKTINDQQ</sequence>
<evidence type="ECO:0000313" key="3">
    <source>
        <dbReference type="Proteomes" id="UP000541535"/>
    </source>
</evidence>
<keyword evidence="3" id="KW-1185">Reference proteome</keyword>
<evidence type="ECO:0000313" key="2">
    <source>
        <dbReference type="EMBL" id="MBB3121961.1"/>
    </source>
</evidence>
<gene>
    <name evidence="2" type="ORF">FHS03_005056</name>
</gene>
<organism evidence="2 3">
    <name type="scientific">Pseudoduganella violacea</name>
    <dbReference type="NCBI Taxonomy" id="1715466"/>
    <lineage>
        <taxon>Bacteria</taxon>
        <taxon>Pseudomonadati</taxon>
        <taxon>Pseudomonadota</taxon>
        <taxon>Betaproteobacteria</taxon>
        <taxon>Burkholderiales</taxon>
        <taxon>Oxalobacteraceae</taxon>
        <taxon>Telluria group</taxon>
        <taxon>Pseudoduganella</taxon>
    </lineage>
</organism>
<protein>
    <submittedName>
        <fullName evidence="2">Uncharacterized protein</fullName>
    </submittedName>
</protein>
<feature type="compositionally biased region" description="Polar residues" evidence="1">
    <location>
        <begin position="1"/>
        <end position="26"/>
    </location>
</feature>
<comment type="caution">
    <text evidence="2">The sequence shown here is derived from an EMBL/GenBank/DDBJ whole genome shotgun (WGS) entry which is preliminary data.</text>
</comment>
<proteinExistence type="predicted"/>
<dbReference type="Proteomes" id="UP000541535">
    <property type="component" value="Unassembled WGS sequence"/>
</dbReference>
<evidence type="ECO:0000256" key="1">
    <source>
        <dbReference type="SAM" id="MobiDB-lite"/>
    </source>
</evidence>